<dbReference type="EMBL" id="FUEG01000009">
    <property type="protein sequence ID" value="SJL08167.1"/>
    <property type="molecule type" value="Genomic_DNA"/>
</dbReference>
<dbReference type="PANTHER" id="PTHR11439">
    <property type="entry name" value="GAG-POL-RELATED RETROTRANSPOSON"/>
    <property type="match status" value="1"/>
</dbReference>
<keyword evidence="3" id="KW-1185">Reference proteome</keyword>
<dbReference type="Proteomes" id="UP000219338">
    <property type="component" value="Unassembled WGS sequence"/>
</dbReference>
<dbReference type="CDD" id="cd09272">
    <property type="entry name" value="RNase_HI_RT_Ty1"/>
    <property type="match status" value="1"/>
</dbReference>
<protein>
    <recommendedName>
        <fullName evidence="1">Reverse transcriptase Ty1/copia-type domain-containing protein</fullName>
    </recommendedName>
</protein>
<evidence type="ECO:0000313" key="2">
    <source>
        <dbReference type="EMBL" id="SJL08167.1"/>
    </source>
</evidence>
<dbReference type="PANTHER" id="PTHR11439:SF483">
    <property type="entry name" value="PEPTIDE SYNTHASE GLIP-LIKE, PUTATIVE (AFU_ORTHOLOGUE AFUA_3G12920)-RELATED"/>
    <property type="match status" value="1"/>
</dbReference>
<dbReference type="OMA" id="KFKVFQM"/>
<evidence type="ECO:0000313" key="3">
    <source>
        <dbReference type="Proteomes" id="UP000219338"/>
    </source>
</evidence>
<dbReference type="OrthoDB" id="3344688at2759"/>
<proteinExistence type="predicted"/>
<accession>A0A284RHG8</accession>
<dbReference type="InterPro" id="IPR013103">
    <property type="entry name" value="RVT_2"/>
</dbReference>
<reference evidence="3" key="1">
    <citation type="journal article" date="2017" name="Nat. Ecol. Evol.">
        <title>Genome expansion and lineage-specific genetic innovations in the forest pathogenic fungi Armillaria.</title>
        <authorList>
            <person name="Sipos G."/>
            <person name="Prasanna A.N."/>
            <person name="Walter M.C."/>
            <person name="O'Connor E."/>
            <person name="Balint B."/>
            <person name="Krizsan K."/>
            <person name="Kiss B."/>
            <person name="Hess J."/>
            <person name="Varga T."/>
            <person name="Slot J."/>
            <person name="Riley R."/>
            <person name="Boka B."/>
            <person name="Rigling D."/>
            <person name="Barry K."/>
            <person name="Lee J."/>
            <person name="Mihaltcheva S."/>
            <person name="LaButti K."/>
            <person name="Lipzen A."/>
            <person name="Waldron R."/>
            <person name="Moloney N.M."/>
            <person name="Sperisen C."/>
            <person name="Kredics L."/>
            <person name="Vagvoelgyi C."/>
            <person name="Patrignani A."/>
            <person name="Fitzpatrick D."/>
            <person name="Nagy I."/>
            <person name="Doyle S."/>
            <person name="Anderson J.B."/>
            <person name="Grigoriev I.V."/>
            <person name="Gueldener U."/>
            <person name="Muensterkoetter M."/>
            <person name="Nagy L.G."/>
        </authorList>
    </citation>
    <scope>NUCLEOTIDE SEQUENCE [LARGE SCALE GENOMIC DNA]</scope>
    <source>
        <strain evidence="3">C18/9</strain>
    </source>
</reference>
<dbReference type="InterPro" id="IPR043502">
    <property type="entry name" value="DNA/RNA_pol_sf"/>
</dbReference>
<dbReference type="SUPFAM" id="SSF56672">
    <property type="entry name" value="DNA/RNA polymerases"/>
    <property type="match status" value="1"/>
</dbReference>
<dbReference type="Pfam" id="PF07727">
    <property type="entry name" value="RVT_2"/>
    <property type="match status" value="1"/>
</dbReference>
<gene>
    <name evidence="2" type="ORF">ARMOST_11530</name>
</gene>
<dbReference type="AlphaFoldDB" id="A0A284RHG8"/>
<dbReference type="STRING" id="47428.A0A284RHG8"/>
<name>A0A284RHG8_ARMOS</name>
<evidence type="ECO:0000259" key="1">
    <source>
        <dbReference type="Pfam" id="PF07727"/>
    </source>
</evidence>
<sequence>MTVITVWVDDLLIFTETIEDMAEVKGELQKLFDVKDLGEPKKIIGIEIERDRENGTIALSQTRYIDGLLSRFNMQNVHPVTTPLDPNVILRKRSDKLPVDPAIVSGYQAVIGSLLYAAQGTRPDLAHPVQELGQYASNPGPEHWTALKRILRYLAGTRNLKLVFRRNEETEVISVGYSDASYASNRDDLKSVSGYAYLIGGASFAWSSKKQSTVALSSTEAEYTALAHATRQAIWNRNLLDELGCSQEDATLIFKDNQSAIAIARDPQYHARSKHFDVQNHFVREKIEDDIIELFYCLTDEMVADVMTKALPRQKHDKFVQELGLLPS</sequence>
<feature type="domain" description="Reverse transcriptase Ty1/copia-type" evidence="1">
    <location>
        <begin position="3"/>
        <end position="84"/>
    </location>
</feature>
<organism evidence="2 3">
    <name type="scientific">Armillaria ostoyae</name>
    <name type="common">Armillaria root rot fungus</name>
    <dbReference type="NCBI Taxonomy" id="47428"/>
    <lineage>
        <taxon>Eukaryota</taxon>
        <taxon>Fungi</taxon>
        <taxon>Dikarya</taxon>
        <taxon>Basidiomycota</taxon>
        <taxon>Agaricomycotina</taxon>
        <taxon>Agaricomycetes</taxon>
        <taxon>Agaricomycetidae</taxon>
        <taxon>Agaricales</taxon>
        <taxon>Marasmiineae</taxon>
        <taxon>Physalacriaceae</taxon>
        <taxon>Armillaria</taxon>
    </lineage>
</organism>